<dbReference type="NCBIfam" id="TIGR02174">
    <property type="entry name" value="CXXU_selWTH"/>
    <property type="match status" value="1"/>
</dbReference>
<dbReference type="InterPro" id="IPR036249">
    <property type="entry name" value="Thioredoxin-like_sf"/>
</dbReference>
<sequence length="242" mass="26286">MTRYHLRRHAGGTLVSALGEKLVVNLEPYSKQWVLQLDPGSYSLTADEETRYFAWCPDPACKTQRNWEGASRALSGKPEFLGTMAEEPKPLAAAELAYPRVTIEYCTQCKWMLRAAYFAQELLSTFQADLAEVTLRPSRGGTFVISIATAPVTDPALSSPTTAKVLWDRTVDGGFPETKELKRRVRDVIDPGRNLGHNDRHHGPAVAERPADAPASAVAAGVPIAGATSCVPGSGEDCRTCE</sequence>
<protein>
    <submittedName>
        <fullName evidence="3">Uncharacterized protein</fullName>
    </submittedName>
</protein>
<name>A0A9P1MCJ5_9PEZI</name>
<proteinExistence type="predicted"/>
<feature type="compositionally biased region" description="Basic and acidic residues" evidence="2">
    <location>
        <begin position="190"/>
        <end position="202"/>
    </location>
</feature>
<reference evidence="3" key="1">
    <citation type="submission" date="2022-11" db="EMBL/GenBank/DDBJ databases">
        <authorList>
            <person name="Scott C."/>
            <person name="Bruce N."/>
        </authorList>
    </citation>
    <scope>NUCLEOTIDE SEQUENCE</scope>
</reference>
<evidence type="ECO:0000313" key="4">
    <source>
        <dbReference type="Proteomes" id="UP000838763"/>
    </source>
</evidence>
<keyword evidence="1" id="KW-0676">Redox-active center</keyword>
<gene>
    <name evidence="3" type="ORF">PPNO1_LOCUS7526</name>
</gene>
<dbReference type="Proteomes" id="UP000838763">
    <property type="component" value="Unassembled WGS sequence"/>
</dbReference>
<comment type="caution">
    <text evidence="3">The sequence shown here is derived from an EMBL/GenBank/DDBJ whole genome shotgun (WGS) entry which is preliminary data.</text>
</comment>
<feature type="region of interest" description="Disordered" evidence="2">
    <location>
        <begin position="190"/>
        <end position="212"/>
    </location>
</feature>
<evidence type="ECO:0000313" key="3">
    <source>
        <dbReference type="EMBL" id="CAI4217930.1"/>
    </source>
</evidence>
<dbReference type="Pfam" id="PF10262">
    <property type="entry name" value="Rdx"/>
    <property type="match status" value="1"/>
</dbReference>
<dbReference type="SUPFAM" id="SSF52833">
    <property type="entry name" value="Thioredoxin-like"/>
    <property type="match status" value="1"/>
</dbReference>
<evidence type="ECO:0000256" key="1">
    <source>
        <dbReference type="ARBA" id="ARBA00023284"/>
    </source>
</evidence>
<dbReference type="OrthoDB" id="60822at2759"/>
<dbReference type="PANTHER" id="PTHR36417:SF2">
    <property type="entry name" value="SELENOPROTEIN DOMAIN PROTEIN (AFU_ORTHOLOGUE AFUA_1G05220)"/>
    <property type="match status" value="1"/>
</dbReference>
<evidence type="ECO:0000256" key="2">
    <source>
        <dbReference type="SAM" id="MobiDB-lite"/>
    </source>
</evidence>
<accession>A0A9P1MCJ5</accession>
<organism evidence="3 4">
    <name type="scientific">Parascedosporium putredinis</name>
    <dbReference type="NCBI Taxonomy" id="1442378"/>
    <lineage>
        <taxon>Eukaryota</taxon>
        <taxon>Fungi</taxon>
        <taxon>Dikarya</taxon>
        <taxon>Ascomycota</taxon>
        <taxon>Pezizomycotina</taxon>
        <taxon>Sordariomycetes</taxon>
        <taxon>Hypocreomycetidae</taxon>
        <taxon>Microascales</taxon>
        <taxon>Microascaceae</taxon>
        <taxon>Parascedosporium</taxon>
    </lineage>
</organism>
<dbReference type="PANTHER" id="PTHR36417">
    <property type="entry name" value="SELENOPROTEIN DOMAIN PROTEIN (AFU_ORTHOLOGUE AFUA_1G05220)"/>
    <property type="match status" value="1"/>
</dbReference>
<dbReference type="InterPro" id="IPR011893">
    <property type="entry name" value="Selenoprotein_Rdx-typ"/>
</dbReference>
<dbReference type="Gene3D" id="3.40.30.10">
    <property type="entry name" value="Glutaredoxin"/>
    <property type="match status" value="1"/>
</dbReference>
<dbReference type="EMBL" id="CALLCH030000017">
    <property type="protein sequence ID" value="CAI4217930.1"/>
    <property type="molecule type" value="Genomic_DNA"/>
</dbReference>
<dbReference type="AlphaFoldDB" id="A0A9P1MCJ5"/>
<keyword evidence="4" id="KW-1185">Reference proteome</keyword>